<feature type="transmembrane region" description="Helical" evidence="1">
    <location>
        <begin position="141"/>
        <end position="160"/>
    </location>
</feature>
<dbReference type="InterPro" id="IPR052712">
    <property type="entry name" value="Acid_resist_chaperone_HdeD"/>
</dbReference>
<keyword evidence="3" id="KW-1185">Reference proteome</keyword>
<accession>A0A120FL06</accession>
<evidence type="ECO:0000256" key="1">
    <source>
        <dbReference type="SAM" id="Phobius"/>
    </source>
</evidence>
<keyword evidence="1" id="KW-0472">Membrane</keyword>
<proteinExistence type="predicted"/>
<sequence>MSTMSSSPATPPSHSLGAGLSSLRAKWGWIVALGVIYLIAGILAFGSVFFATVVSVLFVGAMMIVSGVAEIISAFQVKSWGKFLFWALLGVLYVVAGFITFQNPLLAAATLTLFIGIALVVSGIVRIFLAFGMNSAAPWGLVALSGVITLVLGAIILAHWPLSSLYALGIFLSVDLICAGVSWIGMGMALRRST</sequence>
<feature type="transmembrane region" description="Helical" evidence="1">
    <location>
        <begin position="107"/>
        <end position="129"/>
    </location>
</feature>
<reference evidence="2 3" key="1">
    <citation type="submission" date="2015-11" db="EMBL/GenBank/DDBJ databases">
        <title>Draft Genome Sequence of the Strain BR 10303 (Bradyrhizobium sp.) isolated from nodules of Centrolobium paraense.</title>
        <authorList>
            <person name="Zelli J.E."/>
            <person name="Simoes-Araujo J.L."/>
            <person name="Barauna A.C."/>
            <person name="Silva K."/>
        </authorList>
    </citation>
    <scope>NUCLEOTIDE SEQUENCE [LARGE SCALE GENOMIC DNA]</scope>
    <source>
        <strain evidence="2 3">BR 10303</strain>
    </source>
</reference>
<dbReference type="InterPro" id="IPR005325">
    <property type="entry name" value="DUF308_memb"/>
</dbReference>
<protein>
    <recommendedName>
        <fullName evidence="4">HdeD family acid-resistance protein</fullName>
    </recommendedName>
</protein>
<keyword evidence="1" id="KW-0812">Transmembrane</keyword>
<dbReference type="Proteomes" id="UP000057737">
    <property type="component" value="Unassembled WGS sequence"/>
</dbReference>
<keyword evidence="1" id="KW-1133">Transmembrane helix</keyword>
<dbReference type="PANTHER" id="PTHR34989">
    <property type="entry name" value="PROTEIN HDED"/>
    <property type="match status" value="1"/>
</dbReference>
<dbReference type="PANTHER" id="PTHR34989:SF1">
    <property type="entry name" value="PROTEIN HDED"/>
    <property type="match status" value="1"/>
</dbReference>
<dbReference type="EMBL" id="LNCU01000089">
    <property type="protein sequence ID" value="KWV51454.1"/>
    <property type="molecule type" value="Genomic_DNA"/>
</dbReference>
<dbReference type="Pfam" id="PF03729">
    <property type="entry name" value="DUF308"/>
    <property type="match status" value="1"/>
</dbReference>
<gene>
    <name evidence="2" type="ORF">AS156_12825</name>
</gene>
<evidence type="ECO:0008006" key="4">
    <source>
        <dbReference type="Google" id="ProtNLM"/>
    </source>
</evidence>
<feature type="transmembrane region" description="Helical" evidence="1">
    <location>
        <begin position="27"/>
        <end position="50"/>
    </location>
</feature>
<feature type="transmembrane region" description="Helical" evidence="1">
    <location>
        <begin position="56"/>
        <end position="76"/>
    </location>
</feature>
<organism evidence="2 3">
    <name type="scientific">Bradyrhizobium macuxiense</name>
    <dbReference type="NCBI Taxonomy" id="1755647"/>
    <lineage>
        <taxon>Bacteria</taxon>
        <taxon>Pseudomonadati</taxon>
        <taxon>Pseudomonadota</taxon>
        <taxon>Alphaproteobacteria</taxon>
        <taxon>Hyphomicrobiales</taxon>
        <taxon>Nitrobacteraceae</taxon>
        <taxon>Bradyrhizobium</taxon>
    </lineage>
</organism>
<evidence type="ECO:0000313" key="3">
    <source>
        <dbReference type="Proteomes" id="UP000057737"/>
    </source>
</evidence>
<dbReference type="GO" id="GO:0005886">
    <property type="term" value="C:plasma membrane"/>
    <property type="evidence" value="ECO:0007669"/>
    <property type="project" value="TreeGrafter"/>
</dbReference>
<feature type="transmembrane region" description="Helical" evidence="1">
    <location>
        <begin position="83"/>
        <end position="101"/>
    </location>
</feature>
<name>A0A120FL06_9BRAD</name>
<feature type="transmembrane region" description="Helical" evidence="1">
    <location>
        <begin position="166"/>
        <end position="190"/>
    </location>
</feature>
<evidence type="ECO:0000313" key="2">
    <source>
        <dbReference type="EMBL" id="KWV51454.1"/>
    </source>
</evidence>
<comment type="caution">
    <text evidence="2">The sequence shown here is derived from an EMBL/GenBank/DDBJ whole genome shotgun (WGS) entry which is preliminary data.</text>
</comment>
<dbReference type="AlphaFoldDB" id="A0A120FL06"/>